<dbReference type="Proteomes" id="UP000198951">
    <property type="component" value="Unassembled WGS sequence"/>
</dbReference>
<evidence type="ECO:0000313" key="4">
    <source>
        <dbReference type="EMBL" id="SDZ89433.1"/>
    </source>
</evidence>
<dbReference type="InterPro" id="IPR045800">
    <property type="entry name" value="HMBD"/>
</dbReference>
<protein>
    <submittedName>
        <fullName evidence="4">Uncharacterized protein</fullName>
    </submittedName>
</protein>
<dbReference type="InterPro" id="IPR021782">
    <property type="entry name" value="DUF3347"/>
</dbReference>
<keyword evidence="5" id="KW-1185">Reference proteome</keyword>
<feature type="signal peptide" evidence="1">
    <location>
        <begin position="1"/>
        <end position="18"/>
    </location>
</feature>
<organism evidence="4 5">
    <name type="scientific">Flavobacterium gillisiae</name>
    <dbReference type="NCBI Taxonomy" id="150146"/>
    <lineage>
        <taxon>Bacteria</taxon>
        <taxon>Pseudomonadati</taxon>
        <taxon>Bacteroidota</taxon>
        <taxon>Flavobacteriia</taxon>
        <taxon>Flavobacteriales</taxon>
        <taxon>Flavobacteriaceae</taxon>
        <taxon>Flavobacterium</taxon>
    </lineage>
</organism>
<dbReference type="RefSeq" id="WP_245711993.1">
    <property type="nucleotide sequence ID" value="NZ_FNRD01000001.1"/>
</dbReference>
<dbReference type="AlphaFoldDB" id="A0A1H3WQM4"/>
<gene>
    <name evidence="4" type="ORF">SAMN05443667_101193</name>
</gene>
<accession>A0A1H3WQM4</accession>
<dbReference type="GO" id="GO:0046872">
    <property type="term" value="F:metal ion binding"/>
    <property type="evidence" value="ECO:0007669"/>
    <property type="project" value="InterPro"/>
</dbReference>
<evidence type="ECO:0000256" key="1">
    <source>
        <dbReference type="SAM" id="SignalP"/>
    </source>
</evidence>
<keyword evidence="1" id="KW-0732">Signal</keyword>
<sequence length="236" mass="25963">MKNLIKMKKIILSTVLMAIVVVGCNQKNKQEESVNPEATENTSQLYSCPMHPEVTGKQGEECSKCGMELTEPVAQTETVSEEVKTVKVAATPFSATVDANVNDYLKVKNALVKDDSNGAAAAAKALLATFNAANTTSIDAKMKKEYIEIADDAKEHAEHIADNSGKIAHQREHFALLSKDMNDMIKTFGTNKKLYQDYCPMYDQGKSGYWISELTDIQNPYYGSEMLTCGGMVKEL</sequence>
<reference evidence="5" key="1">
    <citation type="submission" date="2016-10" db="EMBL/GenBank/DDBJ databases">
        <authorList>
            <person name="Varghese N."/>
            <person name="Submissions S."/>
        </authorList>
    </citation>
    <scope>NUCLEOTIDE SEQUENCE [LARGE SCALE GENOMIC DNA]</scope>
    <source>
        <strain evidence="5">DSM 22376</strain>
    </source>
</reference>
<evidence type="ECO:0000313" key="5">
    <source>
        <dbReference type="Proteomes" id="UP000198951"/>
    </source>
</evidence>
<evidence type="ECO:0000259" key="2">
    <source>
        <dbReference type="Pfam" id="PF11827"/>
    </source>
</evidence>
<feature type="domain" description="Heavy metal binding" evidence="3">
    <location>
        <begin position="46"/>
        <end position="71"/>
    </location>
</feature>
<name>A0A1H3WQM4_9FLAO</name>
<dbReference type="EMBL" id="FNRD01000001">
    <property type="protein sequence ID" value="SDZ89433.1"/>
    <property type="molecule type" value="Genomic_DNA"/>
</dbReference>
<dbReference type="Pfam" id="PF11827">
    <property type="entry name" value="DUF3347"/>
    <property type="match status" value="1"/>
</dbReference>
<feature type="chain" id="PRO_5011730987" evidence="1">
    <location>
        <begin position="19"/>
        <end position="236"/>
    </location>
</feature>
<dbReference type="Pfam" id="PF19335">
    <property type="entry name" value="HMBD"/>
    <property type="match status" value="1"/>
</dbReference>
<evidence type="ECO:0000259" key="3">
    <source>
        <dbReference type="Pfam" id="PF19335"/>
    </source>
</evidence>
<dbReference type="STRING" id="150146.SAMN05443667_101193"/>
<proteinExistence type="predicted"/>
<dbReference type="PROSITE" id="PS51257">
    <property type="entry name" value="PROKAR_LIPOPROTEIN"/>
    <property type="match status" value="1"/>
</dbReference>
<feature type="domain" description="DUF3347" evidence="2">
    <location>
        <begin position="101"/>
        <end position="192"/>
    </location>
</feature>